<dbReference type="EMBL" id="DS469517">
    <property type="protein sequence ID" value="EDO47781.1"/>
    <property type="molecule type" value="Genomic_DNA"/>
</dbReference>
<dbReference type="GO" id="GO:0006508">
    <property type="term" value="P:proteolysis"/>
    <property type="evidence" value="ECO:0007669"/>
    <property type="project" value="UniProtKB-KW"/>
</dbReference>
<dbReference type="PhylomeDB" id="A7RL23"/>
<accession>A7RL23</accession>
<keyword evidence="3 6" id="KW-0378">Hydrolase</keyword>
<gene>
    <name evidence="8" type="ORF">NEMVEDRAFT_v1g239037</name>
</gene>
<evidence type="ECO:0000256" key="6">
    <source>
        <dbReference type="RuleBase" id="RU003983"/>
    </source>
</evidence>
<proteinExistence type="inferred from homology"/>
<keyword evidence="4 6" id="KW-0862">Zinc</keyword>
<keyword evidence="2" id="KW-0479">Metal-binding</keyword>
<keyword evidence="5 6" id="KW-0482">Metalloprotease</keyword>
<evidence type="ECO:0000259" key="7">
    <source>
        <dbReference type="Pfam" id="PF01435"/>
    </source>
</evidence>
<evidence type="ECO:0000256" key="4">
    <source>
        <dbReference type="ARBA" id="ARBA00022833"/>
    </source>
</evidence>
<comment type="similarity">
    <text evidence="6">Belongs to the peptidase M48 family.</text>
</comment>
<keyword evidence="1 6" id="KW-0645">Protease</keyword>
<evidence type="ECO:0000256" key="5">
    <source>
        <dbReference type="ARBA" id="ARBA00023049"/>
    </source>
</evidence>
<dbReference type="HOGENOM" id="CLU_732164_0_0_1"/>
<dbReference type="InParanoid" id="A7RL23"/>
<dbReference type="GO" id="GO:0046872">
    <property type="term" value="F:metal ion binding"/>
    <property type="evidence" value="ECO:0007669"/>
    <property type="project" value="UniProtKB-KW"/>
</dbReference>
<evidence type="ECO:0000313" key="8">
    <source>
        <dbReference type="EMBL" id="EDO47781.1"/>
    </source>
</evidence>
<dbReference type="AlphaFoldDB" id="A7RL23"/>
<dbReference type="Pfam" id="PF01435">
    <property type="entry name" value="Peptidase_M48"/>
    <property type="match status" value="1"/>
</dbReference>
<dbReference type="PANTHER" id="PTHR21824:SF4">
    <property type="entry name" value="TRANSMEMBRANE PROTEIN 177"/>
    <property type="match status" value="1"/>
</dbReference>
<name>A7RL23_NEMVE</name>
<comment type="cofactor">
    <cofactor evidence="6">
        <name>Zn(2+)</name>
        <dbReference type="ChEBI" id="CHEBI:29105"/>
    </cofactor>
    <text evidence="6">Binds 1 zinc ion per subunit.</text>
</comment>
<keyword evidence="9" id="KW-1185">Reference proteome</keyword>
<dbReference type="GO" id="GO:0004222">
    <property type="term" value="F:metalloendopeptidase activity"/>
    <property type="evidence" value="ECO:0007669"/>
    <property type="project" value="InterPro"/>
</dbReference>
<organism evidence="8 9">
    <name type="scientific">Nematostella vectensis</name>
    <name type="common">Starlet sea anemone</name>
    <dbReference type="NCBI Taxonomy" id="45351"/>
    <lineage>
        <taxon>Eukaryota</taxon>
        <taxon>Metazoa</taxon>
        <taxon>Cnidaria</taxon>
        <taxon>Anthozoa</taxon>
        <taxon>Hexacorallia</taxon>
        <taxon>Actiniaria</taxon>
        <taxon>Edwardsiidae</taxon>
        <taxon>Nematostella</taxon>
    </lineage>
</organism>
<dbReference type="eggNOG" id="ENOG502QPPU">
    <property type="taxonomic scope" value="Eukaryota"/>
</dbReference>
<dbReference type="OMA" id="VTSRWEI"/>
<dbReference type="STRING" id="45351.A7RL23"/>
<dbReference type="Proteomes" id="UP000001593">
    <property type="component" value="Unassembled WGS sequence"/>
</dbReference>
<evidence type="ECO:0000256" key="2">
    <source>
        <dbReference type="ARBA" id="ARBA00022723"/>
    </source>
</evidence>
<feature type="domain" description="Peptidase M48" evidence="7">
    <location>
        <begin position="141"/>
        <end position="290"/>
    </location>
</feature>
<evidence type="ECO:0000256" key="1">
    <source>
        <dbReference type="ARBA" id="ARBA00022670"/>
    </source>
</evidence>
<sequence length="378" mass="42432">MAFEVAGRISVRFIRLSVGLGVGGLFLYETAGHAFPEAICKRALGPGGDEVPAKCIQIYEEMAAKMHLEHPERVSFFVNRGFSGFHAGATKLPNGAVIGIPGWYLFETAEDVMNSPINFKERTIKWESEMGQQIRDSLIPTKENIAFTIGHEIGHLQMPEYKILRAIMSPAWLYLTYKVAVSTTRFAPALSMLLDIALKLCILRLSYLGYRYVKREVNHHEEFNADKMSASTTVAAAQGGVDYMRKRLQLNSVLRALHGSSGESYYDQYGNELKARSHPKLTERLHRLESIFSEHMKQQVATKPGSDLNNGYVTMNHNGGGVPRYIFVDVGGTFPWAYNFLYHSDSKLTDSRRMSDSLKRHLAKIAFRLADANTMSPN</sequence>
<protein>
    <recommendedName>
        <fullName evidence="7">Peptidase M48 domain-containing protein</fullName>
    </recommendedName>
</protein>
<evidence type="ECO:0000256" key="3">
    <source>
        <dbReference type="ARBA" id="ARBA00022801"/>
    </source>
</evidence>
<reference evidence="8 9" key="1">
    <citation type="journal article" date="2007" name="Science">
        <title>Sea anemone genome reveals ancestral eumetazoan gene repertoire and genomic organization.</title>
        <authorList>
            <person name="Putnam N.H."/>
            <person name="Srivastava M."/>
            <person name="Hellsten U."/>
            <person name="Dirks B."/>
            <person name="Chapman J."/>
            <person name="Salamov A."/>
            <person name="Terry A."/>
            <person name="Shapiro H."/>
            <person name="Lindquist E."/>
            <person name="Kapitonov V.V."/>
            <person name="Jurka J."/>
            <person name="Genikhovich G."/>
            <person name="Grigoriev I.V."/>
            <person name="Lucas S.M."/>
            <person name="Steele R.E."/>
            <person name="Finnerty J.R."/>
            <person name="Technau U."/>
            <person name="Martindale M.Q."/>
            <person name="Rokhsar D.S."/>
        </authorList>
    </citation>
    <scope>NUCLEOTIDE SEQUENCE [LARGE SCALE GENOMIC DNA]</scope>
    <source>
        <strain evidence="9">CH2 X CH6</strain>
    </source>
</reference>
<dbReference type="GO" id="GO:0016020">
    <property type="term" value="C:membrane"/>
    <property type="evidence" value="ECO:0000318"/>
    <property type="project" value="GO_Central"/>
</dbReference>
<dbReference type="PANTHER" id="PTHR21824">
    <property type="entry name" value="TRANSMEMBRANE PROTEIN 177"/>
    <property type="match status" value="1"/>
</dbReference>
<dbReference type="InterPro" id="IPR001915">
    <property type="entry name" value="Peptidase_M48"/>
</dbReference>
<evidence type="ECO:0000313" key="9">
    <source>
        <dbReference type="Proteomes" id="UP000001593"/>
    </source>
</evidence>
<dbReference type="InterPro" id="IPR026620">
    <property type="entry name" value="TMEM177"/>
</dbReference>